<dbReference type="EMBL" id="JACSPZ010000007">
    <property type="protein sequence ID" value="MBD8037826.1"/>
    <property type="molecule type" value="Genomic_DNA"/>
</dbReference>
<keyword evidence="1" id="KW-0175">Coiled coil</keyword>
<feature type="coiled-coil region" evidence="1">
    <location>
        <begin position="428"/>
        <end position="483"/>
    </location>
</feature>
<protein>
    <submittedName>
        <fullName evidence="2">Uncharacterized protein</fullName>
    </submittedName>
</protein>
<comment type="caution">
    <text evidence="2">The sequence shown here is derived from an EMBL/GenBank/DDBJ whole genome shotgun (WGS) entry which is preliminary data.</text>
</comment>
<sequence length="507" mass="58449">MNQQLTYKNEIEQFAFEELKRFYTGKTPVIFEYFDIPKNGIEFEITQTKESYVLRGNTPRSLLYGVYKFIEKVEGIVFFDLHQPKKIVAEGFSSTYEGTPKFARRGNVFETIDDIPFLKNMLDVGTKNGLNEAFFTFFLWDEVKEALLPEIKKRGIDVTLGGHSLRYLVAKANGVTVSGKSATDGAVNDLIGEETEFTAANALKNHDFLQDEKAQQAVIQVIVSYCKTEPVIRRISLWPEDVGAKGEEAKLFLTQYIAFTEKLQQALVTANLQVEVEHIVYNAGLSWEMLERKEHQVSSANVLYAYWGRNYAQSFKSQRDQRAWDSLLDWRKATDKQVTIFEYYSDHFMLSELFPLLFNRIKMDTERYKEIGCEGMVNLVVPLHKVAKAQPHMEQYDYQQYQQLNNIVFARSLWEGVETVPHLLSSSMQELAAKIEALFAQNSQYNASFFPNRVVEAKNPNSKSEVLDLLNAMEQLLQQEQIEEPLQKYVDALQQVVNATKLRWEAL</sequence>
<evidence type="ECO:0000313" key="2">
    <source>
        <dbReference type="EMBL" id="MBD8037826.1"/>
    </source>
</evidence>
<accession>A0ABR8Y0Y6</accession>
<gene>
    <name evidence="2" type="ORF">H9635_13835</name>
</gene>
<organism evidence="2 3">
    <name type="scientific">Solibacillus faecavium</name>
    <dbReference type="NCBI Taxonomy" id="2762221"/>
    <lineage>
        <taxon>Bacteria</taxon>
        <taxon>Bacillati</taxon>
        <taxon>Bacillota</taxon>
        <taxon>Bacilli</taxon>
        <taxon>Bacillales</taxon>
        <taxon>Caryophanaceae</taxon>
        <taxon>Solibacillus</taxon>
    </lineage>
</organism>
<name>A0ABR8Y0Y6_9BACL</name>
<dbReference type="Proteomes" id="UP000619101">
    <property type="component" value="Unassembled WGS sequence"/>
</dbReference>
<dbReference type="RefSeq" id="WP_191700908.1">
    <property type="nucleotide sequence ID" value="NZ_JACSPZ010000007.1"/>
</dbReference>
<keyword evidence="3" id="KW-1185">Reference proteome</keyword>
<evidence type="ECO:0000313" key="3">
    <source>
        <dbReference type="Proteomes" id="UP000619101"/>
    </source>
</evidence>
<reference evidence="2 3" key="1">
    <citation type="submission" date="2020-08" db="EMBL/GenBank/DDBJ databases">
        <title>A Genomic Blueprint of the Chicken Gut Microbiome.</title>
        <authorList>
            <person name="Gilroy R."/>
            <person name="Ravi A."/>
            <person name="Getino M."/>
            <person name="Pursley I."/>
            <person name="Horton D.L."/>
            <person name="Alikhan N.-F."/>
            <person name="Baker D."/>
            <person name="Gharbi K."/>
            <person name="Hall N."/>
            <person name="Watson M."/>
            <person name="Adriaenssens E.M."/>
            <person name="Foster-Nyarko E."/>
            <person name="Jarju S."/>
            <person name="Secka A."/>
            <person name="Antonio M."/>
            <person name="Oren A."/>
            <person name="Chaudhuri R."/>
            <person name="La Ragione R.M."/>
            <person name="Hildebrand F."/>
            <person name="Pallen M.J."/>
        </authorList>
    </citation>
    <scope>NUCLEOTIDE SEQUENCE [LARGE SCALE GENOMIC DNA]</scope>
    <source>
        <strain evidence="2 3">A46</strain>
    </source>
</reference>
<proteinExistence type="predicted"/>
<evidence type="ECO:0000256" key="1">
    <source>
        <dbReference type="SAM" id="Coils"/>
    </source>
</evidence>